<dbReference type="Gene3D" id="3.40.190.10">
    <property type="entry name" value="Periplasmic binding protein-like II"/>
    <property type="match status" value="1"/>
</dbReference>
<dbReference type="CDD" id="cd13578">
    <property type="entry name" value="PBP2_Bug27"/>
    <property type="match status" value="1"/>
</dbReference>
<dbReference type="Proteomes" id="UP000216020">
    <property type="component" value="Unassembled WGS sequence"/>
</dbReference>
<dbReference type="PANTHER" id="PTHR42928:SF5">
    <property type="entry name" value="BLR1237 PROTEIN"/>
    <property type="match status" value="1"/>
</dbReference>
<organism evidence="3 4">
    <name type="scientific">Bordetella genomosp. 10</name>
    <dbReference type="NCBI Taxonomy" id="1416804"/>
    <lineage>
        <taxon>Bacteria</taxon>
        <taxon>Pseudomonadati</taxon>
        <taxon>Pseudomonadota</taxon>
        <taxon>Betaproteobacteria</taxon>
        <taxon>Burkholderiales</taxon>
        <taxon>Alcaligenaceae</taxon>
        <taxon>Bordetella</taxon>
    </lineage>
</organism>
<evidence type="ECO:0000313" key="3">
    <source>
        <dbReference type="EMBL" id="OZI37004.1"/>
    </source>
</evidence>
<evidence type="ECO:0000313" key="4">
    <source>
        <dbReference type="Proteomes" id="UP000216020"/>
    </source>
</evidence>
<name>A0A261SHZ5_9BORD</name>
<comment type="caution">
    <text evidence="3">The sequence shown here is derived from an EMBL/GenBank/DDBJ whole genome shotgun (WGS) entry which is preliminary data.</text>
</comment>
<dbReference type="PIRSF" id="PIRSF017082">
    <property type="entry name" value="YflP"/>
    <property type="match status" value="1"/>
</dbReference>
<dbReference type="Gene3D" id="3.40.190.150">
    <property type="entry name" value="Bordetella uptake gene, domain 1"/>
    <property type="match status" value="1"/>
</dbReference>
<dbReference type="RefSeq" id="WP_094851111.1">
    <property type="nucleotide sequence ID" value="NZ_NEVM01000001.1"/>
</dbReference>
<feature type="signal peptide" evidence="2">
    <location>
        <begin position="1"/>
        <end position="26"/>
    </location>
</feature>
<keyword evidence="3" id="KW-0675">Receptor</keyword>
<comment type="similarity">
    <text evidence="1">Belongs to the UPF0065 (bug) family.</text>
</comment>
<dbReference type="EMBL" id="NEVM01000001">
    <property type="protein sequence ID" value="OZI37004.1"/>
    <property type="molecule type" value="Genomic_DNA"/>
</dbReference>
<sequence>MRSFLLNGGRALLAAVALTTAHSALAEFPDKPITLVVGSAPGGSNDVFARILAKRLGESMKATIVVENKPSAGGILANVLVAKAPADGYTLAVVSSTFTTGAAVRDNLSYDPVKSFTHVAMLAKGPLLVTVGKDSQFKDIQSLVAYAKQHPDKLNYGSSGTGSINQFASEIFCESAGIKMTHVPYKGMGPATNDLMGGQIQMLIASAPSILGQVKGGAVRALGVTAAEKSPIAPDLPALEQVGYKGSAVDLWWGVIGPANMPKPVTDKLNGAINDALKSAEMKDFFLKEGAEPAPESPAQFSAFVTEELARWKHVAQAKHIKAD</sequence>
<evidence type="ECO:0000256" key="1">
    <source>
        <dbReference type="ARBA" id="ARBA00006987"/>
    </source>
</evidence>
<proteinExistence type="inferred from homology"/>
<dbReference type="PANTHER" id="PTHR42928">
    <property type="entry name" value="TRICARBOXYLATE-BINDING PROTEIN"/>
    <property type="match status" value="1"/>
</dbReference>
<evidence type="ECO:0000256" key="2">
    <source>
        <dbReference type="SAM" id="SignalP"/>
    </source>
</evidence>
<protein>
    <submittedName>
        <fullName evidence="3">Receptor</fullName>
    </submittedName>
</protein>
<reference evidence="4" key="1">
    <citation type="submission" date="2017-05" db="EMBL/GenBank/DDBJ databases">
        <title>Complete and WGS of Bordetella genogroups.</title>
        <authorList>
            <person name="Spilker T."/>
            <person name="Lipuma J."/>
        </authorList>
    </citation>
    <scope>NUCLEOTIDE SEQUENCE [LARGE SCALE GENOMIC DNA]</scope>
    <source>
        <strain evidence="4">AU16122</strain>
    </source>
</reference>
<dbReference type="SUPFAM" id="SSF53850">
    <property type="entry name" value="Periplasmic binding protein-like II"/>
    <property type="match status" value="1"/>
</dbReference>
<accession>A0A261SHZ5</accession>
<dbReference type="Pfam" id="PF03401">
    <property type="entry name" value="TctC"/>
    <property type="match status" value="1"/>
</dbReference>
<keyword evidence="2" id="KW-0732">Signal</keyword>
<dbReference type="AlphaFoldDB" id="A0A261SHZ5"/>
<dbReference type="OrthoDB" id="8678477at2"/>
<dbReference type="InterPro" id="IPR005064">
    <property type="entry name" value="BUG"/>
</dbReference>
<dbReference type="InterPro" id="IPR042100">
    <property type="entry name" value="Bug_dom1"/>
</dbReference>
<gene>
    <name evidence="3" type="ORF">CAL29_00760</name>
</gene>
<keyword evidence="4" id="KW-1185">Reference proteome</keyword>
<feature type="chain" id="PRO_5012989417" evidence="2">
    <location>
        <begin position="27"/>
        <end position="324"/>
    </location>
</feature>